<evidence type="ECO:0000256" key="1">
    <source>
        <dbReference type="ARBA" id="ARBA00004571"/>
    </source>
</evidence>
<evidence type="ECO:0000256" key="4">
    <source>
        <dbReference type="ARBA" id="ARBA00022452"/>
    </source>
</evidence>
<protein>
    <submittedName>
        <fullName evidence="19">TonB-dependent receptor</fullName>
    </submittedName>
</protein>
<keyword evidence="13 14" id="KW-0998">Cell outer membrane</keyword>
<evidence type="ECO:0000256" key="14">
    <source>
        <dbReference type="PROSITE-ProRule" id="PRU01360"/>
    </source>
</evidence>
<reference evidence="19" key="1">
    <citation type="submission" date="2021-01" db="EMBL/GenBank/DDBJ databases">
        <title>Fulvivirga kasyanovii gen. nov., sp nov., a novel member of the phylum Bacteroidetes isolated from seawater in a mussel farm.</title>
        <authorList>
            <person name="Zhao L.-H."/>
            <person name="Wang Z.-J."/>
        </authorList>
    </citation>
    <scope>NUCLEOTIDE SEQUENCE</scope>
    <source>
        <strain evidence="19">2943</strain>
    </source>
</reference>
<evidence type="ECO:0000256" key="6">
    <source>
        <dbReference type="ARBA" id="ARBA00022692"/>
    </source>
</evidence>
<sequence length="821" mass="92617">MRFLCFFLLLVCATYGWAQTNSALTGKITDQNNHPLYYVNIYLQDLDKGAYSDSKGAYSIPYVPAGDYEVVFSAVGYKTQTHQVHFTGREPVIIDIALEEDVTELQNVEIIGRKESSYQNSRSFLGTKTEIPLEYLPQAVSYATKELIADQGVMRLGDIVKNFSGVNQNTFYDDIIIRGFRINGSQNTQLLNGMRTSTGFWKQPLVNYLERVEVLKGPASAISGNASPGGVINRVTKKPLDVQRNSVSVSTGSFKNMRVLGDFTGPLNDNKTLLYRLNVGYEDADSYRDLQFDKNIVIAPSISFIPSEKTQFNFDLIYNNSKSRLDRGQSAFKDDLYSTSNSLSLSSANDYLNEESYIMTLSMNHELTDHLSWSASYVRTGYFEDLMEHRSANDYAIDGDGNDIVDQVALRVFKRNRKRFIDNLSTYFTAKASTGPIEHNITWGYDYAQEEVPAGASQLEANGYLSADGNSVLQINNNTDAGKAAFLKNKDAYMLDSEGNPVPNVAHFDLSDPLNSQQMKDESKYIYNKVRSYGPNLYYVHGVYLQDQLTWKKFRALIGLRYDNYTNVLNMDQADEDNVHQDAILPRFGLTYELTKNVNLYGTYVEGYEPQAAANMDPLNGGPFDPLTSHMVEFGAKTNWFNHNLSATLAVYRIDQQNTLYPVPNSDLLQPIGEEVSRGIEVDITGKILPNWSVNAGYAYNKAEITQDAEGNETNIQKPNTPHHQGNLWTRYNFTKGALQNLGVGLGSNFMTDRNLQQNTSQQVPGYTVFDAAVYYKINNCTLQFNLNNLTDKTYWVGGYDYLRLYPGTPRNWLLTFSYNF</sequence>
<keyword evidence="8" id="KW-0408">Iron</keyword>
<keyword evidence="9" id="KW-0406">Ion transport</keyword>
<dbReference type="InterPro" id="IPR008969">
    <property type="entry name" value="CarboxyPept-like_regulatory"/>
</dbReference>
<keyword evidence="4 14" id="KW-1134">Transmembrane beta strand</keyword>
<keyword evidence="20" id="KW-1185">Reference proteome</keyword>
<dbReference type="InterPro" id="IPR012910">
    <property type="entry name" value="Plug_dom"/>
</dbReference>
<dbReference type="CDD" id="cd01347">
    <property type="entry name" value="ligand_gated_channel"/>
    <property type="match status" value="1"/>
</dbReference>
<dbReference type="EMBL" id="JAESIY010000009">
    <property type="protein sequence ID" value="MBL3657722.1"/>
    <property type="molecule type" value="Genomic_DNA"/>
</dbReference>
<dbReference type="Pfam" id="PF07715">
    <property type="entry name" value="Plug"/>
    <property type="match status" value="1"/>
</dbReference>
<keyword evidence="12 19" id="KW-0675">Receptor</keyword>
<evidence type="ECO:0000256" key="7">
    <source>
        <dbReference type="ARBA" id="ARBA00022729"/>
    </source>
</evidence>
<dbReference type="NCBIfam" id="TIGR01783">
    <property type="entry name" value="TonB-siderophor"/>
    <property type="match status" value="1"/>
</dbReference>
<evidence type="ECO:0000256" key="9">
    <source>
        <dbReference type="ARBA" id="ARBA00023065"/>
    </source>
</evidence>
<organism evidence="19 20">
    <name type="scientific">Fulvivirga sediminis</name>
    <dbReference type="NCBI Taxonomy" id="2803949"/>
    <lineage>
        <taxon>Bacteria</taxon>
        <taxon>Pseudomonadati</taxon>
        <taxon>Bacteroidota</taxon>
        <taxon>Cytophagia</taxon>
        <taxon>Cytophagales</taxon>
        <taxon>Fulvivirgaceae</taxon>
        <taxon>Fulvivirga</taxon>
    </lineage>
</organism>
<name>A0A937F785_9BACT</name>
<dbReference type="Pfam" id="PF00593">
    <property type="entry name" value="TonB_dep_Rec_b-barrel"/>
    <property type="match status" value="1"/>
</dbReference>
<dbReference type="InterPro" id="IPR010105">
    <property type="entry name" value="TonB_sidphr_rcpt"/>
</dbReference>
<proteinExistence type="inferred from homology"/>
<dbReference type="PANTHER" id="PTHR32552:SF68">
    <property type="entry name" value="FERRICHROME OUTER MEMBRANE TRANSPORTER_PHAGE RECEPTOR"/>
    <property type="match status" value="1"/>
</dbReference>
<dbReference type="GO" id="GO:0038023">
    <property type="term" value="F:signaling receptor activity"/>
    <property type="evidence" value="ECO:0007669"/>
    <property type="project" value="InterPro"/>
</dbReference>
<dbReference type="PANTHER" id="PTHR32552">
    <property type="entry name" value="FERRICHROME IRON RECEPTOR-RELATED"/>
    <property type="match status" value="1"/>
</dbReference>
<evidence type="ECO:0000256" key="11">
    <source>
        <dbReference type="ARBA" id="ARBA00023136"/>
    </source>
</evidence>
<dbReference type="Proteomes" id="UP000659388">
    <property type="component" value="Unassembled WGS sequence"/>
</dbReference>
<feature type="domain" description="TonB-dependent receptor plug" evidence="18">
    <location>
        <begin position="135"/>
        <end position="231"/>
    </location>
</feature>
<dbReference type="Gene3D" id="2.60.40.1120">
    <property type="entry name" value="Carboxypeptidase-like, regulatory domain"/>
    <property type="match status" value="1"/>
</dbReference>
<keyword evidence="7 16" id="KW-0732">Signal</keyword>
<evidence type="ECO:0000256" key="10">
    <source>
        <dbReference type="ARBA" id="ARBA00023077"/>
    </source>
</evidence>
<dbReference type="Gene3D" id="2.170.130.10">
    <property type="entry name" value="TonB-dependent receptor, plug domain"/>
    <property type="match status" value="1"/>
</dbReference>
<keyword evidence="6 14" id="KW-0812">Transmembrane</keyword>
<dbReference type="InterPro" id="IPR000531">
    <property type="entry name" value="Beta-barrel_TonB"/>
</dbReference>
<dbReference type="SUPFAM" id="SSF56935">
    <property type="entry name" value="Porins"/>
    <property type="match status" value="1"/>
</dbReference>
<dbReference type="SUPFAM" id="SSF49464">
    <property type="entry name" value="Carboxypeptidase regulatory domain-like"/>
    <property type="match status" value="1"/>
</dbReference>
<dbReference type="GO" id="GO:0015344">
    <property type="term" value="F:siderophore uptake transmembrane transporter activity"/>
    <property type="evidence" value="ECO:0007669"/>
    <property type="project" value="TreeGrafter"/>
</dbReference>
<dbReference type="PROSITE" id="PS52016">
    <property type="entry name" value="TONB_DEPENDENT_REC_3"/>
    <property type="match status" value="1"/>
</dbReference>
<dbReference type="InterPro" id="IPR037066">
    <property type="entry name" value="Plug_dom_sf"/>
</dbReference>
<evidence type="ECO:0000256" key="5">
    <source>
        <dbReference type="ARBA" id="ARBA00022496"/>
    </source>
</evidence>
<evidence type="ECO:0000256" key="3">
    <source>
        <dbReference type="ARBA" id="ARBA00022448"/>
    </source>
</evidence>
<dbReference type="Gene3D" id="2.40.170.20">
    <property type="entry name" value="TonB-dependent receptor, beta-barrel domain"/>
    <property type="match status" value="1"/>
</dbReference>
<comment type="subcellular location">
    <subcellularLocation>
        <location evidence="1 14">Cell outer membrane</location>
        <topology evidence="1 14">Multi-pass membrane protein</topology>
    </subcellularLocation>
</comment>
<feature type="chain" id="PRO_5036899243" evidence="16">
    <location>
        <begin position="19"/>
        <end position="821"/>
    </location>
</feature>
<gene>
    <name evidence="19" type="ORF">JL102_16345</name>
</gene>
<keyword evidence="11 14" id="KW-0472">Membrane</keyword>
<evidence type="ECO:0000256" key="12">
    <source>
        <dbReference type="ARBA" id="ARBA00023170"/>
    </source>
</evidence>
<evidence type="ECO:0000256" key="2">
    <source>
        <dbReference type="ARBA" id="ARBA00009810"/>
    </source>
</evidence>
<evidence type="ECO:0000256" key="8">
    <source>
        <dbReference type="ARBA" id="ARBA00023004"/>
    </source>
</evidence>
<evidence type="ECO:0000256" key="13">
    <source>
        <dbReference type="ARBA" id="ARBA00023237"/>
    </source>
</evidence>
<comment type="similarity">
    <text evidence="2 14 15">Belongs to the TonB-dependent receptor family.</text>
</comment>
<comment type="caution">
    <text evidence="19">The sequence shown here is derived from an EMBL/GenBank/DDBJ whole genome shotgun (WGS) entry which is preliminary data.</text>
</comment>
<dbReference type="GO" id="GO:0015891">
    <property type="term" value="P:siderophore transport"/>
    <property type="evidence" value="ECO:0007669"/>
    <property type="project" value="InterPro"/>
</dbReference>
<evidence type="ECO:0000259" key="17">
    <source>
        <dbReference type="Pfam" id="PF00593"/>
    </source>
</evidence>
<dbReference type="RefSeq" id="WP_202245516.1">
    <property type="nucleotide sequence ID" value="NZ_JAESIY010000009.1"/>
</dbReference>
<dbReference type="AlphaFoldDB" id="A0A937F785"/>
<evidence type="ECO:0000256" key="15">
    <source>
        <dbReference type="RuleBase" id="RU003357"/>
    </source>
</evidence>
<dbReference type="Pfam" id="PF13715">
    <property type="entry name" value="CarbopepD_reg_2"/>
    <property type="match status" value="1"/>
</dbReference>
<dbReference type="InterPro" id="IPR036942">
    <property type="entry name" value="Beta-barrel_TonB_sf"/>
</dbReference>
<evidence type="ECO:0000313" key="20">
    <source>
        <dbReference type="Proteomes" id="UP000659388"/>
    </source>
</evidence>
<dbReference type="InterPro" id="IPR039426">
    <property type="entry name" value="TonB-dep_rcpt-like"/>
</dbReference>
<accession>A0A937F785</accession>
<evidence type="ECO:0000259" key="18">
    <source>
        <dbReference type="Pfam" id="PF07715"/>
    </source>
</evidence>
<keyword evidence="5" id="KW-0410">Iron transport</keyword>
<evidence type="ECO:0000256" key="16">
    <source>
        <dbReference type="SAM" id="SignalP"/>
    </source>
</evidence>
<evidence type="ECO:0000313" key="19">
    <source>
        <dbReference type="EMBL" id="MBL3657722.1"/>
    </source>
</evidence>
<feature type="signal peptide" evidence="16">
    <location>
        <begin position="1"/>
        <end position="18"/>
    </location>
</feature>
<dbReference type="GO" id="GO:0009279">
    <property type="term" value="C:cell outer membrane"/>
    <property type="evidence" value="ECO:0007669"/>
    <property type="project" value="UniProtKB-SubCell"/>
</dbReference>
<keyword evidence="10 15" id="KW-0798">TonB box</keyword>
<feature type="domain" description="TonB-dependent receptor-like beta-barrel" evidence="17">
    <location>
        <begin position="315"/>
        <end position="790"/>
    </location>
</feature>
<keyword evidence="3 14" id="KW-0813">Transport</keyword>